<keyword evidence="2 4" id="KW-0813">Transport</keyword>
<reference evidence="6" key="1">
    <citation type="journal article" date="2020" name="mSystems">
        <title>Genome- and Community-Level Interaction Insights into Carbon Utilization and Element Cycling Functions of Hydrothermarchaeota in Hydrothermal Sediment.</title>
        <authorList>
            <person name="Zhou Z."/>
            <person name="Liu Y."/>
            <person name="Xu W."/>
            <person name="Pan J."/>
            <person name="Luo Z.H."/>
            <person name="Li M."/>
        </authorList>
    </citation>
    <scope>NUCLEOTIDE SEQUENCE [LARGE SCALE GENOMIC DNA]</scope>
    <source>
        <strain evidence="6">SpSt-783</strain>
    </source>
</reference>
<evidence type="ECO:0000256" key="2">
    <source>
        <dbReference type="ARBA" id="ARBA00022448"/>
    </source>
</evidence>
<comment type="function">
    <text evidence="4">Involved in the system for phosphate transport across the cytoplasmic membrane.</text>
</comment>
<dbReference type="InterPro" id="IPR050811">
    <property type="entry name" value="Phosphate_ABC_transporter"/>
</dbReference>
<evidence type="ECO:0000313" key="6">
    <source>
        <dbReference type="EMBL" id="HHS63111.1"/>
    </source>
</evidence>
<evidence type="ECO:0000259" key="5">
    <source>
        <dbReference type="Pfam" id="PF12849"/>
    </source>
</evidence>
<dbReference type="PANTHER" id="PTHR30570:SF1">
    <property type="entry name" value="PHOSPHATE-BINDING PROTEIN PSTS"/>
    <property type="match status" value="1"/>
</dbReference>
<organism evidence="6">
    <name type="scientific">candidate division WOR-3 bacterium</name>
    <dbReference type="NCBI Taxonomy" id="2052148"/>
    <lineage>
        <taxon>Bacteria</taxon>
        <taxon>Bacteria division WOR-3</taxon>
    </lineage>
</organism>
<protein>
    <recommendedName>
        <fullName evidence="4">Phosphate-binding protein</fullName>
    </recommendedName>
</protein>
<dbReference type="GO" id="GO:0006817">
    <property type="term" value="P:phosphate ion transport"/>
    <property type="evidence" value="ECO:0007669"/>
    <property type="project" value="UniProtKB-UniRule"/>
</dbReference>
<accession>A0A7C6AFZ8</accession>
<keyword evidence="4" id="KW-0592">Phosphate transport</keyword>
<dbReference type="Gene3D" id="3.40.190.10">
    <property type="entry name" value="Periplasmic binding protein-like II"/>
    <property type="match status" value="2"/>
</dbReference>
<comment type="similarity">
    <text evidence="1 4">Belongs to the PstS family.</text>
</comment>
<dbReference type="GO" id="GO:0042301">
    <property type="term" value="F:phosphate ion binding"/>
    <property type="evidence" value="ECO:0007669"/>
    <property type="project" value="UniProtKB-UniRule"/>
</dbReference>
<dbReference type="CDD" id="cd13653">
    <property type="entry name" value="PBP2_phosphate_like_1"/>
    <property type="match status" value="1"/>
</dbReference>
<sequence>MHRYLLLTIFLFNFCSKKSTDIVIAGSTSVQPFIEKLAEEFMIKHKNIKINVQGGGSTAGIQAVFNKTCAIGTSSRHLNPSEQGLNTYVMAMDGIAIIVHPDNPITDLTHEQLKDIFAGKIKNWKEVGGPDKRIYAVTREEGSGTRGAFEELIMHGTAISDACLVQDSNGAIREIIANNPQTIGYISAGLVDKRVKALSIDGIEPKIENYKNGSYKFLRPFLLLTLEEPKGNVKSFIDYVLSEEAQEILKNEGLIPANIVQNEREDF</sequence>
<dbReference type="InterPro" id="IPR024370">
    <property type="entry name" value="PBP_domain"/>
</dbReference>
<evidence type="ECO:0000256" key="1">
    <source>
        <dbReference type="ARBA" id="ARBA00008725"/>
    </source>
</evidence>
<dbReference type="SUPFAM" id="SSF53850">
    <property type="entry name" value="Periplasmic binding protein-like II"/>
    <property type="match status" value="1"/>
</dbReference>
<dbReference type="PANTHER" id="PTHR30570">
    <property type="entry name" value="PERIPLASMIC PHOSPHATE BINDING COMPONENT OF PHOSPHATE ABC TRANSPORTER"/>
    <property type="match status" value="1"/>
</dbReference>
<keyword evidence="3" id="KW-0732">Signal</keyword>
<dbReference type="NCBIfam" id="TIGR02136">
    <property type="entry name" value="ptsS_2"/>
    <property type="match status" value="1"/>
</dbReference>
<dbReference type="InterPro" id="IPR011862">
    <property type="entry name" value="Phos-bd"/>
</dbReference>
<gene>
    <name evidence="6" type="ORF">ENV70_05830</name>
</gene>
<feature type="domain" description="PBP" evidence="5">
    <location>
        <begin position="20"/>
        <end position="244"/>
    </location>
</feature>
<comment type="caution">
    <text evidence="6">The sequence shown here is derived from an EMBL/GenBank/DDBJ whole genome shotgun (WGS) entry which is preliminary data.</text>
</comment>
<evidence type="ECO:0000256" key="3">
    <source>
        <dbReference type="ARBA" id="ARBA00022729"/>
    </source>
</evidence>
<dbReference type="AlphaFoldDB" id="A0A7C6AFZ8"/>
<dbReference type="EMBL" id="DTHJ01000122">
    <property type="protein sequence ID" value="HHS63111.1"/>
    <property type="molecule type" value="Genomic_DNA"/>
</dbReference>
<proteinExistence type="inferred from homology"/>
<dbReference type="Pfam" id="PF12849">
    <property type="entry name" value="PBP_like_2"/>
    <property type="match status" value="1"/>
</dbReference>
<name>A0A7C6AFZ8_UNCW3</name>
<evidence type="ECO:0000256" key="4">
    <source>
        <dbReference type="RuleBase" id="RU367119"/>
    </source>
</evidence>